<organism evidence="1">
    <name type="scientific">Woronichinia naegeliana WA131</name>
    <dbReference type="NCBI Taxonomy" id="2824559"/>
    <lineage>
        <taxon>Bacteria</taxon>
        <taxon>Bacillati</taxon>
        <taxon>Cyanobacteriota</taxon>
        <taxon>Cyanophyceae</taxon>
        <taxon>Synechococcales</taxon>
        <taxon>Coelosphaeriaceae</taxon>
        <taxon>Woronichinia</taxon>
    </lineage>
</organism>
<name>A0A977L2X8_9CYAN</name>
<dbReference type="KEGG" id="wna:KA717_04380"/>
<dbReference type="Proteomes" id="UP001065613">
    <property type="component" value="Chromosome"/>
</dbReference>
<evidence type="ECO:0008006" key="2">
    <source>
        <dbReference type="Google" id="ProtNLM"/>
    </source>
</evidence>
<dbReference type="EMBL" id="CP073041">
    <property type="protein sequence ID" value="UXE64547.1"/>
    <property type="molecule type" value="Genomic_DNA"/>
</dbReference>
<accession>A0A977L2X8</accession>
<gene>
    <name evidence="1" type="ORF">KA717_04380</name>
</gene>
<dbReference type="AlphaFoldDB" id="A0A977L2X8"/>
<protein>
    <recommendedName>
        <fullName evidence="2">Type II toxin-antitoxin system mRNA interferase toxin, RelE/StbE family</fullName>
    </recommendedName>
</protein>
<sequence length="26" mass="3283">MQHCLVYKVIKSEHKIKIVRIWTHYE</sequence>
<reference evidence="1" key="1">
    <citation type="submission" date="2021-04" db="EMBL/GenBank/DDBJ databases">
        <title>Genome sequence of Woronichinia naegeliana from Washington state freshwater lake bloom.</title>
        <authorList>
            <person name="Dreher T.W."/>
        </authorList>
    </citation>
    <scope>NUCLEOTIDE SEQUENCE</scope>
    <source>
        <strain evidence="1">WA131</strain>
    </source>
</reference>
<evidence type="ECO:0000313" key="1">
    <source>
        <dbReference type="EMBL" id="UXE64547.1"/>
    </source>
</evidence>
<proteinExistence type="predicted"/>